<dbReference type="GO" id="GO:0004416">
    <property type="term" value="F:hydroxyacylglutathione hydrolase activity"/>
    <property type="evidence" value="ECO:0007669"/>
    <property type="project" value="UniProtKB-EC"/>
</dbReference>
<proteinExistence type="inferred from homology"/>
<dbReference type="SUPFAM" id="SSF56281">
    <property type="entry name" value="Metallo-hydrolase/oxidoreductase"/>
    <property type="match status" value="1"/>
</dbReference>
<evidence type="ECO:0000313" key="10">
    <source>
        <dbReference type="Proteomes" id="UP001558535"/>
    </source>
</evidence>
<feature type="binding site" evidence="7">
    <location>
        <position position="58"/>
    </location>
    <ligand>
        <name>Zn(2+)</name>
        <dbReference type="ChEBI" id="CHEBI:29105"/>
        <label>1</label>
    </ligand>
</feature>
<dbReference type="Proteomes" id="UP001558535">
    <property type="component" value="Unassembled WGS sequence"/>
</dbReference>
<dbReference type="NCBIfam" id="TIGR03413">
    <property type="entry name" value="GSH_gloB"/>
    <property type="match status" value="1"/>
</dbReference>
<dbReference type="SMART" id="SM00849">
    <property type="entry name" value="Lactamase_B"/>
    <property type="match status" value="1"/>
</dbReference>
<sequence length="283" mass="31253">MASSLKYVPVPFHDDNFAWVVTDGTHAIVVDPGDAGPVVRYCRARRLAVSAVLLTHHHGDHTGGVEELLLSCGLPLSPVYGPGHEHIECTTVGVYGGQRIQFSEPAFEALVIATPGHTRGHVAYLQPPSNRQPGHLFSGDTLFSVGCGRLLEGSAAELLQSLDEISMLPPSTLLHCGHECTLSNLQFARVCEPDNPAIKQWQAKATALRLMGKPTLPTTIGHELAVNPFLRVHQREILDVLVRRFRVPIPHRLAAFILLRAWKDVFQDEFREITERWAPELLN</sequence>
<comment type="catalytic activity">
    <reaction evidence="1 7">
        <text>an S-(2-hydroxyacyl)glutathione + H2O = a 2-hydroxy carboxylate + glutathione + H(+)</text>
        <dbReference type="Rhea" id="RHEA:21864"/>
        <dbReference type="ChEBI" id="CHEBI:15377"/>
        <dbReference type="ChEBI" id="CHEBI:15378"/>
        <dbReference type="ChEBI" id="CHEBI:57925"/>
        <dbReference type="ChEBI" id="CHEBI:58896"/>
        <dbReference type="ChEBI" id="CHEBI:71261"/>
        <dbReference type="EC" id="3.1.2.6"/>
    </reaction>
</comment>
<keyword evidence="5 7" id="KW-0378">Hydrolase</keyword>
<accession>A0ABV3WK23</accession>
<evidence type="ECO:0000256" key="2">
    <source>
        <dbReference type="ARBA" id="ARBA00004963"/>
    </source>
</evidence>
<feature type="binding site" evidence="7">
    <location>
        <position position="56"/>
    </location>
    <ligand>
        <name>Zn(2+)</name>
        <dbReference type="ChEBI" id="CHEBI:29105"/>
        <label>1</label>
    </ligand>
</feature>
<keyword evidence="10" id="KW-1185">Reference proteome</keyword>
<evidence type="ECO:0000256" key="3">
    <source>
        <dbReference type="ARBA" id="ARBA00006759"/>
    </source>
</evidence>
<feature type="binding site" evidence="7">
    <location>
        <position position="140"/>
    </location>
    <ligand>
        <name>Zn(2+)</name>
        <dbReference type="ChEBI" id="CHEBI:29105"/>
        <label>2</label>
    </ligand>
</feature>
<dbReference type="Gene3D" id="3.60.15.10">
    <property type="entry name" value="Ribonuclease Z/Hydroxyacylglutathione hydrolase-like"/>
    <property type="match status" value="1"/>
</dbReference>
<evidence type="ECO:0000256" key="5">
    <source>
        <dbReference type="ARBA" id="ARBA00022801"/>
    </source>
</evidence>
<comment type="pathway">
    <text evidence="2 7">Secondary metabolite metabolism; methylglyoxal degradation; (R)-lactate from methylglyoxal: step 2/2.</text>
</comment>
<dbReference type="Pfam" id="PF00753">
    <property type="entry name" value="Lactamase_B"/>
    <property type="match status" value="1"/>
</dbReference>
<organism evidence="9 10">
    <name type="scientific">Paraburkholderia phenoliruptrix</name>
    <dbReference type="NCBI Taxonomy" id="252970"/>
    <lineage>
        <taxon>Bacteria</taxon>
        <taxon>Pseudomonadati</taxon>
        <taxon>Pseudomonadota</taxon>
        <taxon>Betaproteobacteria</taxon>
        <taxon>Burkholderiales</taxon>
        <taxon>Burkholderiaceae</taxon>
        <taxon>Paraburkholderia</taxon>
    </lineage>
</organism>
<protein>
    <recommendedName>
        <fullName evidence="7">Hydroxyacylglutathione hydrolase</fullName>
        <ecNumber evidence="7">3.1.2.6</ecNumber>
    </recommendedName>
    <alternativeName>
        <fullName evidence="7">Glyoxalase II</fullName>
        <shortName evidence="7">Glx II</shortName>
    </alternativeName>
</protein>
<dbReference type="HAMAP" id="MF_01374">
    <property type="entry name" value="Glyoxalase_2"/>
    <property type="match status" value="1"/>
</dbReference>
<comment type="function">
    <text evidence="7">Thiolesterase that catalyzes the hydrolysis of S-D-lactoyl-glutathione to form glutathione and D-lactic acid.</text>
</comment>
<comment type="subunit">
    <text evidence="7">Monomer.</text>
</comment>
<evidence type="ECO:0000259" key="8">
    <source>
        <dbReference type="SMART" id="SM00849"/>
    </source>
</evidence>
<feature type="binding site" evidence="7">
    <location>
        <position position="60"/>
    </location>
    <ligand>
        <name>Zn(2+)</name>
        <dbReference type="ChEBI" id="CHEBI:29105"/>
        <label>2</label>
    </ligand>
</feature>
<dbReference type="InterPro" id="IPR050110">
    <property type="entry name" value="Glyoxalase_II_hydrolase"/>
</dbReference>
<dbReference type="Pfam" id="PF16123">
    <property type="entry name" value="HAGH_C"/>
    <property type="match status" value="1"/>
</dbReference>
<dbReference type="PIRSF" id="PIRSF005457">
    <property type="entry name" value="Glx"/>
    <property type="match status" value="1"/>
</dbReference>
<comment type="caution">
    <text evidence="9">The sequence shown here is derived from an EMBL/GenBank/DDBJ whole genome shotgun (WGS) entry which is preliminary data.</text>
</comment>
<dbReference type="PANTHER" id="PTHR43705">
    <property type="entry name" value="HYDROXYACYLGLUTATHIONE HYDROLASE"/>
    <property type="match status" value="1"/>
</dbReference>
<dbReference type="EC" id="3.1.2.6" evidence="7"/>
<dbReference type="InterPro" id="IPR001279">
    <property type="entry name" value="Metallo-B-lactamas"/>
</dbReference>
<dbReference type="RefSeq" id="WP_368577104.1">
    <property type="nucleotide sequence ID" value="NZ_JBFPKB010000016.1"/>
</dbReference>
<evidence type="ECO:0000313" key="9">
    <source>
        <dbReference type="EMBL" id="MEX3753597.1"/>
    </source>
</evidence>
<reference evidence="9 10" key="1">
    <citation type="submission" date="2024-07" db="EMBL/GenBank/DDBJ databases">
        <title>A survey of Mimosa microsymbionts across Brazilian biomes reveals a high diversity of Paraburkholderia nodulating endemic species, but also that Cupriavidus is common as a symbiont of widespread species.</title>
        <authorList>
            <person name="Rouws L."/>
            <person name="Barauna A."/>
            <person name="Beukes C."/>
            <person name="Rouws J.R.C."/>
            <person name="De Faria S.M."/>
            <person name="Gross E."/>
            <person name="Bueno Dos Reis Junior F."/>
            <person name="Simon M.F."/>
            <person name="Maluk M."/>
            <person name="Odee D.W."/>
            <person name="Kenicer G."/>
            <person name="Young J.P.W."/>
            <person name="Reis V.M."/>
            <person name="Zilli J."/>
            <person name="James E.K."/>
        </authorList>
    </citation>
    <scope>NUCLEOTIDE SEQUENCE [LARGE SCALE GENOMIC DNA]</scope>
    <source>
        <strain evidence="9 10">BR14375</strain>
    </source>
</reference>
<feature type="binding site" evidence="7">
    <location>
        <position position="140"/>
    </location>
    <ligand>
        <name>Zn(2+)</name>
        <dbReference type="ChEBI" id="CHEBI:29105"/>
        <label>1</label>
    </ligand>
</feature>
<keyword evidence="4 7" id="KW-0479">Metal-binding</keyword>
<evidence type="ECO:0000256" key="6">
    <source>
        <dbReference type="ARBA" id="ARBA00022833"/>
    </source>
</evidence>
<dbReference type="CDD" id="cd07723">
    <property type="entry name" value="hydroxyacylglutathione_hydrolase_MBL-fold"/>
    <property type="match status" value="1"/>
</dbReference>
<dbReference type="PANTHER" id="PTHR43705:SF1">
    <property type="entry name" value="HYDROXYACYLGLUTATHIONE HYDROLASE GLOB"/>
    <property type="match status" value="1"/>
</dbReference>
<gene>
    <name evidence="7 9" type="primary">gloB</name>
    <name evidence="9" type="ORF">AB3X84_26725</name>
</gene>
<dbReference type="InterPro" id="IPR032282">
    <property type="entry name" value="HAGH_C"/>
</dbReference>
<dbReference type="InterPro" id="IPR036866">
    <property type="entry name" value="RibonucZ/Hydroxyglut_hydro"/>
</dbReference>
<evidence type="ECO:0000256" key="1">
    <source>
        <dbReference type="ARBA" id="ARBA00001623"/>
    </source>
</evidence>
<feature type="binding site" evidence="7">
    <location>
        <position position="117"/>
    </location>
    <ligand>
        <name>Zn(2+)</name>
        <dbReference type="ChEBI" id="CHEBI:29105"/>
        <label>1</label>
    </ligand>
</feature>
<evidence type="ECO:0000256" key="7">
    <source>
        <dbReference type="HAMAP-Rule" id="MF_01374"/>
    </source>
</evidence>
<comment type="cofactor">
    <cofactor evidence="7">
        <name>Zn(2+)</name>
        <dbReference type="ChEBI" id="CHEBI:29105"/>
    </cofactor>
    <text evidence="7">Binds 2 Zn(2+) ions per subunit.</text>
</comment>
<comment type="similarity">
    <text evidence="3 7">Belongs to the metallo-beta-lactamase superfamily. Glyoxalase II family.</text>
</comment>
<dbReference type="EMBL" id="JBFPKE010000015">
    <property type="protein sequence ID" value="MEX3753597.1"/>
    <property type="molecule type" value="Genomic_DNA"/>
</dbReference>
<keyword evidence="6 7" id="KW-0862">Zinc</keyword>
<dbReference type="InterPro" id="IPR035680">
    <property type="entry name" value="Clx_II_MBL"/>
</dbReference>
<evidence type="ECO:0000256" key="4">
    <source>
        <dbReference type="ARBA" id="ARBA00022723"/>
    </source>
</evidence>
<name>A0ABV3WK23_9BURK</name>
<feature type="binding site" evidence="7">
    <location>
        <position position="61"/>
    </location>
    <ligand>
        <name>Zn(2+)</name>
        <dbReference type="ChEBI" id="CHEBI:29105"/>
        <label>2</label>
    </ligand>
</feature>
<feature type="domain" description="Metallo-beta-lactamase" evidence="8">
    <location>
        <begin position="15"/>
        <end position="178"/>
    </location>
</feature>
<feature type="binding site" evidence="7">
    <location>
        <position position="178"/>
    </location>
    <ligand>
        <name>Zn(2+)</name>
        <dbReference type="ChEBI" id="CHEBI:29105"/>
        <label>2</label>
    </ligand>
</feature>
<dbReference type="InterPro" id="IPR017782">
    <property type="entry name" value="Hydroxyacylglutathione_Hdrlase"/>
</dbReference>